<reference evidence="1 2" key="1">
    <citation type="journal article" date="2023" name="Science">
        <title>Complex scaffold remodeling in plant triterpene biosynthesis.</title>
        <authorList>
            <person name="De La Pena R."/>
            <person name="Hodgson H."/>
            <person name="Liu J.C."/>
            <person name="Stephenson M.J."/>
            <person name="Martin A.C."/>
            <person name="Owen C."/>
            <person name="Harkess A."/>
            <person name="Leebens-Mack J."/>
            <person name="Jimenez L.E."/>
            <person name="Osbourn A."/>
            <person name="Sattely E.S."/>
        </authorList>
    </citation>
    <scope>NUCLEOTIDE SEQUENCE [LARGE SCALE GENOMIC DNA]</scope>
    <source>
        <strain evidence="2">cv. JPN11</strain>
        <tissue evidence="1">Leaf</tissue>
    </source>
</reference>
<name>A0ACC1Y129_MELAZ</name>
<dbReference type="EMBL" id="CM051399">
    <property type="protein sequence ID" value="KAJ4717412.1"/>
    <property type="molecule type" value="Genomic_DNA"/>
</dbReference>
<organism evidence="1 2">
    <name type="scientific">Melia azedarach</name>
    <name type="common">Chinaberry tree</name>
    <dbReference type="NCBI Taxonomy" id="155640"/>
    <lineage>
        <taxon>Eukaryota</taxon>
        <taxon>Viridiplantae</taxon>
        <taxon>Streptophyta</taxon>
        <taxon>Embryophyta</taxon>
        <taxon>Tracheophyta</taxon>
        <taxon>Spermatophyta</taxon>
        <taxon>Magnoliopsida</taxon>
        <taxon>eudicotyledons</taxon>
        <taxon>Gunneridae</taxon>
        <taxon>Pentapetalae</taxon>
        <taxon>rosids</taxon>
        <taxon>malvids</taxon>
        <taxon>Sapindales</taxon>
        <taxon>Meliaceae</taxon>
        <taxon>Melia</taxon>
    </lineage>
</organism>
<keyword evidence="2" id="KW-1185">Reference proteome</keyword>
<evidence type="ECO:0000313" key="1">
    <source>
        <dbReference type="EMBL" id="KAJ4717412.1"/>
    </source>
</evidence>
<keyword evidence="1" id="KW-0808">Transferase</keyword>
<protein>
    <submittedName>
        <fullName evidence="1">Serine/threonine-protein kinase PBS1</fullName>
    </submittedName>
</protein>
<evidence type="ECO:0000313" key="2">
    <source>
        <dbReference type="Proteomes" id="UP001164539"/>
    </source>
</evidence>
<accession>A0ACC1Y129</accession>
<keyword evidence="1" id="KW-0418">Kinase</keyword>
<proteinExistence type="predicted"/>
<comment type="caution">
    <text evidence="1">The sequence shown here is derived from an EMBL/GenBank/DDBJ whole genome shotgun (WGS) entry which is preliminary data.</text>
</comment>
<dbReference type="Proteomes" id="UP001164539">
    <property type="component" value="Chromosome 6"/>
</dbReference>
<sequence length="234" mass="26895">MSSSYDQLKEAGLTDEDIEDSCLFENTDTEEDAFYFPSASASDMDHYDFYYEDESEIEFNDIESRGGSLGKNSSHNQEDHESHTRKNIGRISRKVDIEKILVITNFVLELPSAVFDQLSSVHKPQYALLSMLMSFAAIFLCIVEFVYKARQEKVTWKWSRLPWLYYPSQTHKPFGNFKDIIGLVCALCQCIVTGISFDFAVRHADNPFKISVWPIVFAFGLLCSKFLEKPERST</sequence>
<gene>
    <name evidence="1" type="ORF">OWV82_012300</name>
</gene>